<protein>
    <submittedName>
        <fullName evidence="1">Uncharacterized protein</fullName>
    </submittedName>
</protein>
<accession>A0A6G4WQF8</accession>
<proteinExistence type="predicted"/>
<dbReference type="EMBL" id="JAAKZZ010000001">
    <property type="protein sequence ID" value="NGO66794.1"/>
    <property type="molecule type" value="Genomic_DNA"/>
</dbReference>
<reference evidence="1 2" key="1">
    <citation type="submission" date="2020-02" db="EMBL/GenBank/DDBJ databases">
        <title>Whole-genome analyses of novel actinobacteria.</title>
        <authorList>
            <person name="Sahin N."/>
            <person name="Tatar D."/>
        </authorList>
    </citation>
    <scope>NUCLEOTIDE SEQUENCE [LARGE SCALE GENOMIC DNA]</scope>
    <source>
        <strain evidence="1 2">SB3404</strain>
    </source>
</reference>
<dbReference type="Proteomes" id="UP000477722">
    <property type="component" value="Unassembled WGS sequence"/>
</dbReference>
<evidence type="ECO:0000313" key="2">
    <source>
        <dbReference type="Proteomes" id="UP000477722"/>
    </source>
</evidence>
<keyword evidence="2" id="KW-1185">Reference proteome</keyword>
<gene>
    <name evidence="1" type="ORF">G5C65_00135</name>
</gene>
<evidence type="ECO:0000313" key="1">
    <source>
        <dbReference type="EMBL" id="NGO66794.1"/>
    </source>
</evidence>
<organism evidence="1 2">
    <name type="scientific">Streptomyces boncukensis</name>
    <dbReference type="NCBI Taxonomy" id="2711219"/>
    <lineage>
        <taxon>Bacteria</taxon>
        <taxon>Bacillati</taxon>
        <taxon>Actinomycetota</taxon>
        <taxon>Actinomycetes</taxon>
        <taxon>Kitasatosporales</taxon>
        <taxon>Streptomycetaceae</taxon>
        <taxon>Streptomyces</taxon>
    </lineage>
</organism>
<sequence length="85" mass="9202">MKLPRVPCPRCGRPTAAGPVAGRISKGRLWRHDDPGMLRVPDGPLVSCSGSLSLVDMPLPGRQLELDVEPEELSDVEPEPTMALF</sequence>
<name>A0A6G4WQF8_9ACTN</name>
<dbReference type="RefSeq" id="WP_165296471.1">
    <property type="nucleotide sequence ID" value="NZ_JAAKZZ010000001.1"/>
</dbReference>
<comment type="caution">
    <text evidence="1">The sequence shown here is derived from an EMBL/GenBank/DDBJ whole genome shotgun (WGS) entry which is preliminary data.</text>
</comment>
<dbReference type="AlphaFoldDB" id="A0A6G4WQF8"/>